<dbReference type="InterPro" id="IPR023271">
    <property type="entry name" value="Aquaporin-like"/>
</dbReference>
<dbReference type="SUPFAM" id="SSF81338">
    <property type="entry name" value="Aquaporin-like"/>
    <property type="match status" value="1"/>
</dbReference>
<dbReference type="Pfam" id="PF00230">
    <property type="entry name" value="MIP"/>
    <property type="match status" value="1"/>
</dbReference>
<evidence type="ECO:0000256" key="5">
    <source>
        <dbReference type="ARBA" id="ARBA00023136"/>
    </source>
</evidence>
<protein>
    <submittedName>
        <fullName evidence="8">Aquaporin</fullName>
    </submittedName>
</protein>
<dbReference type="KEGG" id="mmab:HQ865_16075"/>
<accession>A0A7D4PUZ8</accession>
<keyword evidence="9" id="KW-1185">Reference proteome</keyword>
<feature type="transmembrane region" description="Helical" evidence="7">
    <location>
        <begin position="34"/>
        <end position="55"/>
    </location>
</feature>
<feature type="transmembrane region" description="Helical" evidence="7">
    <location>
        <begin position="116"/>
        <end position="138"/>
    </location>
</feature>
<reference evidence="8 9" key="1">
    <citation type="submission" date="2020-05" db="EMBL/GenBank/DDBJ databases">
        <title>Mucilaginibacter mali sp. nov.</title>
        <authorList>
            <person name="Kim H.S."/>
            <person name="Lee K.C."/>
            <person name="Suh M.K."/>
            <person name="Kim J.-S."/>
            <person name="Han K.-I."/>
            <person name="Eom M.K."/>
            <person name="Shin Y.K."/>
            <person name="Lee J.-S."/>
        </authorList>
    </citation>
    <scope>NUCLEOTIDE SEQUENCE [LARGE SCALE GENOMIC DNA]</scope>
    <source>
        <strain evidence="8 9">G2-14</strain>
    </source>
</reference>
<keyword evidence="5 7" id="KW-0472">Membrane</keyword>
<keyword evidence="3 6" id="KW-0812">Transmembrane</keyword>
<proteinExistence type="inferred from homology"/>
<dbReference type="GO" id="GO:0015267">
    <property type="term" value="F:channel activity"/>
    <property type="evidence" value="ECO:0007669"/>
    <property type="project" value="InterPro"/>
</dbReference>
<dbReference type="AlphaFoldDB" id="A0A7D4PUZ8"/>
<dbReference type="InterPro" id="IPR034294">
    <property type="entry name" value="Aquaporin_transptr"/>
</dbReference>
<feature type="transmembrane region" description="Helical" evidence="7">
    <location>
        <begin position="85"/>
        <end position="104"/>
    </location>
</feature>
<evidence type="ECO:0000256" key="7">
    <source>
        <dbReference type="SAM" id="Phobius"/>
    </source>
</evidence>
<dbReference type="Gene3D" id="1.20.1080.10">
    <property type="entry name" value="Glycerol uptake facilitator protein"/>
    <property type="match status" value="1"/>
</dbReference>
<comment type="similarity">
    <text evidence="6">Belongs to the MIP/aquaporin (TC 1.A.8) family.</text>
</comment>
<dbReference type="InterPro" id="IPR000425">
    <property type="entry name" value="MIP"/>
</dbReference>
<dbReference type="PANTHER" id="PTHR45724">
    <property type="entry name" value="AQUAPORIN NIP2-1"/>
    <property type="match status" value="1"/>
</dbReference>
<dbReference type="InterPro" id="IPR022357">
    <property type="entry name" value="MIP_CS"/>
</dbReference>
<evidence type="ECO:0000256" key="6">
    <source>
        <dbReference type="RuleBase" id="RU000477"/>
    </source>
</evidence>
<sequence>MRNYKPLIAEFTGTFCLVFCGAGAVVVNQQTHGIIGHAGVSAVFGLIVIAMIYSFGSESGAHINPAVTIGFMAAGLFPPKHALSYILAQVAGAILASAALKVLFPANEYLGSTIPAGSALQSFVLEVILSFILMLVILKTSQGAKETGTLAGLAIGATVMLEALFGGPVSGASMNPARSIGPALVSGHVSVLWIYLIAPTLGMGAASYLFRPYRSANLS</sequence>
<gene>
    <name evidence="8" type="ORF">HQ865_16075</name>
</gene>
<dbReference type="PRINTS" id="PR00783">
    <property type="entry name" value="MINTRINSICP"/>
</dbReference>
<dbReference type="EMBL" id="CP054139">
    <property type="protein sequence ID" value="QKJ31208.1"/>
    <property type="molecule type" value="Genomic_DNA"/>
</dbReference>
<feature type="transmembrane region" description="Helical" evidence="7">
    <location>
        <begin position="190"/>
        <end position="210"/>
    </location>
</feature>
<feature type="transmembrane region" description="Helical" evidence="7">
    <location>
        <begin position="150"/>
        <end position="170"/>
    </location>
</feature>
<comment type="subcellular location">
    <subcellularLocation>
        <location evidence="1">Membrane</location>
        <topology evidence="1">Multi-pass membrane protein</topology>
    </subcellularLocation>
</comment>
<dbReference type="GO" id="GO:0016020">
    <property type="term" value="C:membrane"/>
    <property type="evidence" value="ECO:0007669"/>
    <property type="project" value="UniProtKB-SubCell"/>
</dbReference>
<keyword evidence="2 6" id="KW-0813">Transport</keyword>
<feature type="transmembrane region" description="Helical" evidence="7">
    <location>
        <begin position="6"/>
        <end position="27"/>
    </location>
</feature>
<evidence type="ECO:0000313" key="9">
    <source>
        <dbReference type="Proteomes" id="UP000505355"/>
    </source>
</evidence>
<organism evidence="8 9">
    <name type="scientific">Mucilaginibacter mali</name>
    <dbReference type="NCBI Taxonomy" id="2740462"/>
    <lineage>
        <taxon>Bacteria</taxon>
        <taxon>Pseudomonadati</taxon>
        <taxon>Bacteroidota</taxon>
        <taxon>Sphingobacteriia</taxon>
        <taxon>Sphingobacteriales</taxon>
        <taxon>Sphingobacteriaceae</taxon>
        <taxon>Mucilaginibacter</taxon>
    </lineage>
</organism>
<evidence type="ECO:0000256" key="4">
    <source>
        <dbReference type="ARBA" id="ARBA00022989"/>
    </source>
</evidence>
<evidence type="ECO:0000313" key="8">
    <source>
        <dbReference type="EMBL" id="QKJ31208.1"/>
    </source>
</evidence>
<name>A0A7D4PUZ8_9SPHI</name>
<dbReference type="PROSITE" id="PS00221">
    <property type="entry name" value="MIP"/>
    <property type="match status" value="1"/>
</dbReference>
<evidence type="ECO:0000256" key="1">
    <source>
        <dbReference type="ARBA" id="ARBA00004141"/>
    </source>
</evidence>
<keyword evidence="4 7" id="KW-1133">Transmembrane helix</keyword>
<dbReference type="Proteomes" id="UP000505355">
    <property type="component" value="Chromosome"/>
</dbReference>
<dbReference type="RefSeq" id="WP_173415874.1">
    <property type="nucleotide sequence ID" value="NZ_CP054139.1"/>
</dbReference>
<evidence type="ECO:0000256" key="2">
    <source>
        <dbReference type="ARBA" id="ARBA00022448"/>
    </source>
</evidence>
<evidence type="ECO:0000256" key="3">
    <source>
        <dbReference type="ARBA" id="ARBA00022692"/>
    </source>
</evidence>
<dbReference type="PANTHER" id="PTHR45724:SF27">
    <property type="entry name" value="AQUAPORIN NIP2-1-RELATED"/>
    <property type="match status" value="1"/>
</dbReference>